<name>A0A2I0VZB0_9ASPA</name>
<feature type="region of interest" description="Disordered" evidence="1">
    <location>
        <begin position="24"/>
        <end position="81"/>
    </location>
</feature>
<reference evidence="2 3" key="2">
    <citation type="journal article" date="2017" name="Nature">
        <title>The Apostasia genome and the evolution of orchids.</title>
        <authorList>
            <person name="Zhang G.Q."/>
            <person name="Liu K.W."/>
            <person name="Li Z."/>
            <person name="Lohaus R."/>
            <person name="Hsiao Y.Y."/>
            <person name="Niu S.C."/>
            <person name="Wang J.Y."/>
            <person name="Lin Y.C."/>
            <person name="Xu Q."/>
            <person name="Chen L.J."/>
            <person name="Yoshida K."/>
            <person name="Fujiwara S."/>
            <person name="Wang Z.W."/>
            <person name="Zhang Y.Q."/>
            <person name="Mitsuda N."/>
            <person name="Wang M."/>
            <person name="Liu G.H."/>
            <person name="Pecoraro L."/>
            <person name="Huang H.X."/>
            <person name="Xiao X.J."/>
            <person name="Lin M."/>
            <person name="Wu X.Y."/>
            <person name="Wu W.L."/>
            <person name="Chen Y.Y."/>
            <person name="Chang S.B."/>
            <person name="Sakamoto S."/>
            <person name="Ohme-Takagi M."/>
            <person name="Yagi M."/>
            <person name="Zeng S.J."/>
            <person name="Shen C.Y."/>
            <person name="Yeh C.M."/>
            <person name="Luo Y.B."/>
            <person name="Tsai W.C."/>
            <person name="Van de Peer Y."/>
            <person name="Liu Z.J."/>
        </authorList>
    </citation>
    <scope>NUCLEOTIDE SEQUENCE [LARGE SCALE GENOMIC DNA]</scope>
    <source>
        <tissue evidence="2">The whole plant</tissue>
    </source>
</reference>
<gene>
    <name evidence="2" type="ORF">MA16_Dca014222</name>
</gene>
<keyword evidence="3" id="KW-1185">Reference proteome</keyword>
<dbReference type="EMBL" id="KZ503049">
    <property type="protein sequence ID" value="PKU68752.1"/>
    <property type="molecule type" value="Genomic_DNA"/>
</dbReference>
<protein>
    <submittedName>
        <fullName evidence="2">Uncharacterized protein</fullName>
    </submittedName>
</protein>
<organism evidence="2 3">
    <name type="scientific">Dendrobium catenatum</name>
    <dbReference type="NCBI Taxonomy" id="906689"/>
    <lineage>
        <taxon>Eukaryota</taxon>
        <taxon>Viridiplantae</taxon>
        <taxon>Streptophyta</taxon>
        <taxon>Embryophyta</taxon>
        <taxon>Tracheophyta</taxon>
        <taxon>Spermatophyta</taxon>
        <taxon>Magnoliopsida</taxon>
        <taxon>Liliopsida</taxon>
        <taxon>Asparagales</taxon>
        <taxon>Orchidaceae</taxon>
        <taxon>Epidendroideae</taxon>
        <taxon>Malaxideae</taxon>
        <taxon>Dendrobiinae</taxon>
        <taxon>Dendrobium</taxon>
    </lineage>
</organism>
<feature type="compositionally biased region" description="Basic residues" evidence="1">
    <location>
        <begin position="67"/>
        <end position="81"/>
    </location>
</feature>
<sequence length="81" mass="8881">MVETMNLLNSLNSGFDRSNQVDWLHGSSDGEFGSDPSDCDFTSPDFCGGSDPGNDFSLVRVNPGRSKVSRGRGRGRGRRRR</sequence>
<evidence type="ECO:0000256" key="1">
    <source>
        <dbReference type="SAM" id="MobiDB-lite"/>
    </source>
</evidence>
<dbReference type="AlphaFoldDB" id="A0A2I0VZB0"/>
<evidence type="ECO:0000313" key="3">
    <source>
        <dbReference type="Proteomes" id="UP000233837"/>
    </source>
</evidence>
<dbReference type="Proteomes" id="UP000233837">
    <property type="component" value="Unassembled WGS sequence"/>
</dbReference>
<accession>A0A2I0VZB0</accession>
<evidence type="ECO:0000313" key="2">
    <source>
        <dbReference type="EMBL" id="PKU68752.1"/>
    </source>
</evidence>
<proteinExistence type="predicted"/>
<reference evidence="2 3" key="1">
    <citation type="journal article" date="2016" name="Sci. Rep.">
        <title>The Dendrobium catenatum Lindl. genome sequence provides insights into polysaccharide synthase, floral development and adaptive evolution.</title>
        <authorList>
            <person name="Zhang G.Q."/>
            <person name="Xu Q."/>
            <person name="Bian C."/>
            <person name="Tsai W.C."/>
            <person name="Yeh C.M."/>
            <person name="Liu K.W."/>
            <person name="Yoshida K."/>
            <person name="Zhang L.S."/>
            <person name="Chang S.B."/>
            <person name="Chen F."/>
            <person name="Shi Y."/>
            <person name="Su Y.Y."/>
            <person name="Zhang Y.Q."/>
            <person name="Chen L.J."/>
            <person name="Yin Y."/>
            <person name="Lin M."/>
            <person name="Huang H."/>
            <person name="Deng H."/>
            <person name="Wang Z.W."/>
            <person name="Zhu S.L."/>
            <person name="Zhao X."/>
            <person name="Deng C."/>
            <person name="Niu S.C."/>
            <person name="Huang J."/>
            <person name="Wang M."/>
            <person name="Liu G.H."/>
            <person name="Yang H.J."/>
            <person name="Xiao X.J."/>
            <person name="Hsiao Y.Y."/>
            <person name="Wu W.L."/>
            <person name="Chen Y.Y."/>
            <person name="Mitsuda N."/>
            <person name="Ohme-Takagi M."/>
            <person name="Luo Y.B."/>
            <person name="Van de Peer Y."/>
            <person name="Liu Z.J."/>
        </authorList>
    </citation>
    <scope>NUCLEOTIDE SEQUENCE [LARGE SCALE GENOMIC DNA]</scope>
    <source>
        <tissue evidence="2">The whole plant</tissue>
    </source>
</reference>